<dbReference type="InterPro" id="IPR039425">
    <property type="entry name" value="RNA_pol_sigma-70-like"/>
</dbReference>
<dbReference type="PANTHER" id="PTHR43133:SF51">
    <property type="entry name" value="RNA POLYMERASE SIGMA FACTOR"/>
    <property type="match status" value="1"/>
</dbReference>
<gene>
    <name evidence="9" type="ORF">GGD46_006015</name>
</gene>
<name>A0A7X0MH02_9HYPH</name>
<evidence type="ECO:0000259" key="8">
    <source>
        <dbReference type="Pfam" id="PF08281"/>
    </source>
</evidence>
<keyword evidence="4 6" id="KW-0238">DNA-binding</keyword>
<evidence type="ECO:0000256" key="4">
    <source>
        <dbReference type="ARBA" id="ARBA00023125"/>
    </source>
</evidence>
<dbReference type="PANTHER" id="PTHR43133">
    <property type="entry name" value="RNA POLYMERASE ECF-TYPE SIGMA FACTO"/>
    <property type="match status" value="1"/>
</dbReference>
<evidence type="ECO:0000256" key="1">
    <source>
        <dbReference type="ARBA" id="ARBA00010641"/>
    </source>
</evidence>
<keyword evidence="2 6" id="KW-0805">Transcription regulation</keyword>
<dbReference type="SUPFAM" id="SSF88946">
    <property type="entry name" value="Sigma2 domain of RNA polymerase sigma factors"/>
    <property type="match status" value="1"/>
</dbReference>
<dbReference type="Gene3D" id="1.10.1740.10">
    <property type="match status" value="1"/>
</dbReference>
<keyword evidence="3 6" id="KW-0731">Sigma factor</keyword>
<dbReference type="GO" id="GO:0006352">
    <property type="term" value="P:DNA-templated transcription initiation"/>
    <property type="evidence" value="ECO:0007669"/>
    <property type="project" value="InterPro"/>
</dbReference>
<comment type="similarity">
    <text evidence="1 6">Belongs to the sigma-70 factor family. ECF subfamily.</text>
</comment>
<feature type="domain" description="RNA polymerase sigma-70 region 2" evidence="7">
    <location>
        <begin position="37"/>
        <end position="103"/>
    </location>
</feature>
<dbReference type="Pfam" id="PF04542">
    <property type="entry name" value="Sigma70_r2"/>
    <property type="match status" value="1"/>
</dbReference>
<dbReference type="GO" id="GO:0003677">
    <property type="term" value="F:DNA binding"/>
    <property type="evidence" value="ECO:0007669"/>
    <property type="project" value="UniProtKB-KW"/>
</dbReference>
<dbReference type="InterPro" id="IPR014284">
    <property type="entry name" value="RNA_pol_sigma-70_dom"/>
</dbReference>
<protein>
    <recommendedName>
        <fullName evidence="6">RNA polymerase sigma factor</fullName>
    </recommendedName>
</protein>
<dbReference type="InterPro" id="IPR013249">
    <property type="entry name" value="RNA_pol_sigma70_r4_t2"/>
</dbReference>
<evidence type="ECO:0000256" key="6">
    <source>
        <dbReference type="RuleBase" id="RU000716"/>
    </source>
</evidence>
<dbReference type="EMBL" id="JACHBG010000025">
    <property type="protein sequence ID" value="MBB6488695.1"/>
    <property type="molecule type" value="Genomic_DNA"/>
</dbReference>
<evidence type="ECO:0000313" key="10">
    <source>
        <dbReference type="Proteomes" id="UP000565576"/>
    </source>
</evidence>
<dbReference type="SUPFAM" id="SSF88659">
    <property type="entry name" value="Sigma3 and sigma4 domains of RNA polymerase sigma factors"/>
    <property type="match status" value="1"/>
</dbReference>
<accession>A0A7X0MH02</accession>
<feature type="domain" description="RNA polymerase sigma factor 70 region 4 type 2" evidence="8">
    <location>
        <begin position="145"/>
        <end position="197"/>
    </location>
</feature>
<dbReference type="GO" id="GO:0016987">
    <property type="term" value="F:sigma factor activity"/>
    <property type="evidence" value="ECO:0007669"/>
    <property type="project" value="UniProtKB-KW"/>
</dbReference>
<dbReference type="PROSITE" id="PS01063">
    <property type="entry name" value="SIGMA70_ECF"/>
    <property type="match status" value="1"/>
</dbReference>
<dbReference type="RefSeq" id="WP_184710334.1">
    <property type="nucleotide sequence ID" value="NZ_JACHBG010000025.1"/>
</dbReference>
<comment type="caution">
    <text evidence="9">The sequence shown here is derived from an EMBL/GenBank/DDBJ whole genome shotgun (WGS) entry which is preliminary data.</text>
</comment>
<dbReference type="Proteomes" id="UP000565576">
    <property type="component" value="Unassembled WGS sequence"/>
</dbReference>
<dbReference type="NCBIfam" id="NF008888">
    <property type="entry name" value="PRK11922.1"/>
    <property type="match status" value="1"/>
</dbReference>
<evidence type="ECO:0000256" key="2">
    <source>
        <dbReference type="ARBA" id="ARBA00023015"/>
    </source>
</evidence>
<evidence type="ECO:0000256" key="5">
    <source>
        <dbReference type="ARBA" id="ARBA00023163"/>
    </source>
</evidence>
<dbReference type="CDD" id="cd06171">
    <property type="entry name" value="Sigma70_r4"/>
    <property type="match status" value="1"/>
</dbReference>
<dbReference type="InterPro" id="IPR013324">
    <property type="entry name" value="RNA_pol_sigma_r3/r4-like"/>
</dbReference>
<dbReference type="NCBIfam" id="TIGR02937">
    <property type="entry name" value="sigma70-ECF"/>
    <property type="match status" value="1"/>
</dbReference>
<organism evidence="9 10">
    <name type="scientific">Rhizobium lusitanum</name>
    <dbReference type="NCBI Taxonomy" id="293958"/>
    <lineage>
        <taxon>Bacteria</taxon>
        <taxon>Pseudomonadati</taxon>
        <taxon>Pseudomonadota</taxon>
        <taxon>Alphaproteobacteria</taxon>
        <taxon>Hyphomicrobiales</taxon>
        <taxon>Rhizobiaceae</taxon>
        <taxon>Rhizobium/Agrobacterium group</taxon>
        <taxon>Rhizobium</taxon>
    </lineage>
</organism>
<evidence type="ECO:0000256" key="3">
    <source>
        <dbReference type="ARBA" id="ARBA00023082"/>
    </source>
</evidence>
<evidence type="ECO:0000313" key="9">
    <source>
        <dbReference type="EMBL" id="MBB6488695.1"/>
    </source>
</evidence>
<dbReference type="InterPro" id="IPR000838">
    <property type="entry name" value="RNA_pol_sigma70_ECF_CS"/>
</dbReference>
<proteinExistence type="inferred from homology"/>
<dbReference type="Pfam" id="PF08281">
    <property type="entry name" value="Sigma70_r4_2"/>
    <property type="match status" value="1"/>
</dbReference>
<dbReference type="InterPro" id="IPR007627">
    <property type="entry name" value="RNA_pol_sigma70_r2"/>
</dbReference>
<keyword evidence="5 6" id="KW-0804">Transcription</keyword>
<dbReference type="InterPro" id="IPR013325">
    <property type="entry name" value="RNA_pol_sigma_r2"/>
</dbReference>
<dbReference type="Gene3D" id="1.10.10.10">
    <property type="entry name" value="Winged helix-like DNA-binding domain superfamily/Winged helix DNA-binding domain"/>
    <property type="match status" value="1"/>
</dbReference>
<dbReference type="InterPro" id="IPR036388">
    <property type="entry name" value="WH-like_DNA-bd_sf"/>
</dbReference>
<sequence length="243" mass="27512">MVRIPAAAQHIPDMAALSNADVVAHARTGDEVAIRILVQRHNRRLFRTARAIVHDDAEAEDVVQATYVHAFTRLDTFRDEAQFTTWLTRIALNEALGRVRRRRPSVGLEEIDMTAEPRRGELLQFPTSLFVADPEAEFSRSETRRLLERAIDGLPDEFRAIFVLRDVEGMSTEEAASYLGIKPETAKTRLHRARKMMRGAIEKQLVGAFTQLFPFDGARCAAMADRVVRQLRDARSNMILSTD</sequence>
<evidence type="ECO:0000259" key="7">
    <source>
        <dbReference type="Pfam" id="PF04542"/>
    </source>
</evidence>
<reference evidence="9 10" key="1">
    <citation type="submission" date="2020-08" db="EMBL/GenBank/DDBJ databases">
        <title>Genomic Encyclopedia of Type Strains, Phase IV (KMG-V): Genome sequencing to study the core and pangenomes of soil and plant-associated prokaryotes.</title>
        <authorList>
            <person name="Whitman W."/>
        </authorList>
    </citation>
    <scope>NUCLEOTIDE SEQUENCE [LARGE SCALE GENOMIC DNA]</scope>
    <source>
        <strain evidence="9 10">SEMIA 4060</strain>
    </source>
</reference>
<dbReference type="AlphaFoldDB" id="A0A7X0MH02"/>